<dbReference type="Proteomes" id="UP000076798">
    <property type="component" value="Unassembled WGS sequence"/>
</dbReference>
<evidence type="ECO:0000256" key="1">
    <source>
        <dbReference type="SAM" id="MobiDB-lite"/>
    </source>
</evidence>
<evidence type="ECO:0000313" key="3">
    <source>
        <dbReference type="Proteomes" id="UP000076798"/>
    </source>
</evidence>
<evidence type="ECO:0000313" key="2">
    <source>
        <dbReference type="EMBL" id="KZT38117.1"/>
    </source>
</evidence>
<name>A0A166D4A4_9AGAM</name>
<protein>
    <submittedName>
        <fullName evidence="2">Uncharacterized protein</fullName>
    </submittedName>
</protein>
<reference evidence="2 3" key="1">
    <citation type="journal article" date="2016" name="Mol. Biol. Evol.">
        <title>Comparative Genomics of Early-Diverging Mushroom-Forming Fungi Provides Insights into the Origins of Lignocellulose Decay Capabilities.</title>
        <authorList>
            <person name="Nagy L.G."/>
            <person name="Riley R."/>
            <person name="Tritt A."/>
            <person name="Adam C."/>
            <person name="Daum C."/>
            <person name="Floudas D."/>
            <person name="Sun H."/>
            <person name="Yadav J.S."/>
            <person name="Pangilinan J."/>
            <person name="Larsson K.H."/>
            <person name="Matsuura K."/>
            <person name="Barry K."/>
            <person name="Labutti K."/>
            <person name="Kuo R."/>
            <person name="Ohm R.A."/>
            <person name="Bhattacharya S.S."/>
            <person name="Shirouzu T."/>
            <person name="Yoshinaga Y."/>
            <person name="Martin F.M."/>
            <person name="Grigoriev I.V."/>
            <person name="Hibbett D.S."/>
        </authorList>
    </citation>
    <scope>NUCLEOTIDE SEQUENCE [LARGE SCALE GENOMIC DNA]</scope>
    <source>
        <strain evidence="2 3">HHB10207 ss-3</strain>
    </source>
</reference>
<accession>A0A166D4A4</accession>
<proteinExistence type="predicted"/>
<dbReference type="EMBL" id="KV428069">
    <property type="protein sequence ID" value="KZT38117.1"/>
    <property type="molecule type" value="Genomic_DNA"/>
</dbReference>
<feature type="region of interest" description="Disordered" evidence="1">
    <location>
        <begin position="166"/>
        <end position="209"/>
    </location>
</feature>
<keyword evidence="3" id="KW-1185">Reference proteome</keyword>
<feature type="region of interest" description="Disordered" evidence="1">
    <location>
        <begin position="1"/>
        <end position="23"/>
    </location>
</feature>
<feature type="compositionally biased region" description="Polar residues" evidence="1">
    <location>
        <begin position="166"/>
        <end position="184"/>
    </location>
</feature>
<organism evidence="2 3">
    <name type="scientific">Sistotremastrum suecicum HHB10207 ss-3</name>
    <dbReference type="NCBI Taxonomy" id="1314776"/>
    <lineage>
        <taxon>Eukaryota</taxon>
        <taxon>Fungi</taxon>
        <taxon>Dikarya</taxon>
        <taxon>Basidiomycota</taxon>
        <taxon>Agaricomycotina</taxon>
        <taxon>Agaricomycetes</taxon>
        <taxon>Sistotremastrales</taxon>
        <taxon>Sistotremastraceae</taxon>
        <taxon>Sistotremastrum</taxon>
    </lineage>
</organism>
<sequence>MSSELINDISEYFDPSSEDRDPTADEKITAKFSELCTSWAASNKEFDDSFIDLYFSEIKAFMPRTNFGNTGRPNEWHASAGFGQPQGVFDRILINRTTFTSTTTQGTRWAIGGRAYITGRDGMGEHTFTVTSEREHNIIRIVGTQMRGPGRVEFIEKRYERTLLQTLGTDGRNQYPNGPSNARSSSEDVRTRSNSSVDQDTPSEPAADEVQVEFQPGNPSVKVTMASVEPFYRVTRDQIFPHASTLEYVELLYEGDFEDRAEHFLLLNFLSPPLLPRMETLRLQGFQYMQYPEAYDYSNLRELILTDFRFSMKISSQGMKRPFPDNRPLPKGHICPRQLQRFTVVGWTYEDATQLFGAVSFLHSTAVKLTSVRFFDEPPDMQTI</sequence>
<dbReference type="AlphaFoldDB" id="A0A166D4A4"/>
<gene>
    <name evidence="2" type="ORF">SISSUDRAFT_1062238</name>
</gene>
<feature type="compositionally biased region" description="Polar residues" evidence="1">
    <location>
        <begin position="192"/>
        <end position="202"/>
    </location>
</feature>